<proteinExistence type="predicted"/>
<keyword evidence="3" id="KW-1185">Reference proteome</keyword>
<evidence type="ECO:0000313" key="2">
    <source>
        <dbReference type="EMBL" id="MBB4071659.1"/>
    </source>
</evidence>
<feature type="region of interest" description="Disordered" evidence="1">
    <location>
        <begin position="208"/>
        <end position="236"/>
    </location>
</feature>
<dbReference type="RefSeq" id="WP_183304677.1">
    <property type="nucleotide sequence ID" value="NZ_JACIFD010000008.1"/>
</dbReference>
<dbReference type="Proteomes" id="UP000571183">
    <property type="component" value="Unassembled WGS sequence"/>
</dbReference>
<dbReference type="AlphaFoldDB" id="A0A840DQ33"/>
<sequence>MSISVAQFNPYPLTVQALPMLHTLPAPVLQRHLSRGEVMRLGAGFCLPHTAEVPLARLYSLAPLLPHPQRVALCRSTAAWVWNALQGLPPCLEVNTLPPYSRVSTQLPDSTTPALHVVAHYSRYRPEDLVTYQGLTVTSRLRTLLDLLYHPGKDPHTTLLTCHRLRLSLGLKLPALTAVVTERRHPQKRTALHQLAVLAADEAATPEALANTTESQRAPTMAVKSSETKSHTVLTR</sequence>
<dbReference type="EMBL" id="JACIFD010000008">
    <property type="protein sequence ID" value="MBB4071659.1"/>
    <property type="molecule type" value="Genomic_DNA"/>
</dbReference>
<accession>A0A840DQ33</accession>
<protein>
    <recommendedName>
        <fullName evidence="4">AbiEi antitoxin C-terminal domain-containing protein</fullName>
    </recommendedName>
</protein>
<evidence type="ECO:0008006" key="4">
    <source>
        <dbReference type="Google" id="ProtNLM"/>
    </source>
</evidence>
<evidence type="ECO:0000256" key="1">
    <source>
        <dbReference type="SAM" id="MobiDB-lite"/>
    </source>
</evidence>
<gene>
    <name evidence="2" type="ORF">F5897_000971</name>
</gene>
<comment type="caution">
    <text evidence="2">The sequence shown here is derived from an EMBL/GenBank/DDBJ whole genome shotgun (WGS) entry which is preliminary data.</text>
</comment>
<organism evidence="2 3">
    <name type="scientific">Canibacter oris</name>
    <dbReference type="NCBI Taxonomy" id="1365628"/>
    <lineage>
        <taxon>Bacteria</taxon>
        <taxon>Bacillati</taxon>
        <taxon>Actinomycetota</taxon>
        <taxon>Actinomycetes</taxon>
        <taxon>Micrococcales</taxon>
        <taxon>Microbacteriaceae</taxon>
        <taxon>Canibacter</taxon>
    </lineage>
</organism>
<name>A0A840DQ33_9MICO</name>
<evidence type="ECO:0000313" key="3">
    <source>
        <dbReference type="Proteomes" id="UP000571183"/>
    </source>
</evidence>
<reference evidence="2" key="1">
    <citation type="submission" date="2020-08" db="EMBL/GenBank/DDBJ databases">
        <title>Sequencing the genomes of 1000 actinobacteria strains.</title>
        <authorList>
            <person name="Klenk H.-P."/>
        </authorList>
    </citation>
    <scope>NUCLEOTIDE SEQUENCE [LARGE SCALE GENOMIC DNA]</scope>
    <source>
        <strain evidence="2">DSM 27064</strain>
    </source>
</reference>